<dbReference type="InterPro" id="IPR013087">
    <property type="entry name" value="Znf_C2H2_type"/>
</dbReference>
<dbReference type="OrthoDB" id="26491at2759"/>
<dbReference type="PROSITE" id="PS00028">
    <property type="entry name" value="ZINC_FINGER_C2H2_1"/>
    <property type="match status" value="1"/>
</dbReference>
<dbReference type="GO" id="GO:0004527">
    <property type="term" value="F:exonuclease activity"/>
    <property type="evidence" value="ECO:0007669"/>
    <property type="project" value="UniProtKB-KW"/>
</dbReference>
<dbReference type="InterPro" id="IPR051061">
    <property type="entry name" value="Zinc_finger_trans_reg"/>
</dbReference>
<dbReference type="AlphaFoldDB" id="A0A226EU86"/>
<keyword evidence="11" id="KW-0269">Exonuclease</keyword>
<evidence type="ECO:0000256" key="2">
    <source>
        <dbReference type="ARBA" id="ARBA00022723"/>
    </source>
</evidence>
<accession>A0A226EU86</accession>
<dbReference type="GO" id="GO:0008270">
    <property type="term" value="F:zinc ion binding"/>
    <property type="evidence" value="ECO:0007669"/>
    <property type="project" value="UniProtKB-KW"/>
</dbReference>
<dbReference type="STRING" id="158441.A0A226EU86"/>
<organism evidence="11 12">
    <name type="scientific">Folsomia candida</name>
    <name type="common">Springtail</name>
    <dbReference type="NCBI Taxonomy" id="158441"/>
    <lineage>
        <taxon>Eukaryota</taxon>
        <taxon>Metazoa</taxon>
        <taxon>Ecdysozoa</taxon>
        <taxon>Arthropoda</taxon>
        <taxon>Hexapoda</taxon>
        <taxon>Collembola</taxon>
        <taxon>Entomobryomorpha</taxon>
        <taxon>Isotomoidea</taxon>
        <taxon>Isotomidae</taxon>
        <taxon>Proisotominae</taxon>
        <taxon>Folsomia</taxon>
    </lineage>
</organism>
<keyword evidence="4" id="KW-0862">Zinc</keyword>
<keyword evidence="11" id="KW-0378">Hydrolase</keyword>
<dbReference type="GO" id="GO:0005634">
    <property type="term" value="C:nucleus"/>
    <property type="evidence" value="ECO:0007669"/>
    <property type="project" value="UniProtKB-SubCell"/>
</dbReference>
<evidence type="ECO:0000256" key="3">
    <source>
        <dbReference type="ARBA" id="ARBA00022771"/>
    </source>
</evidence>
<comment type="subcellular location">
    <subcellularLocation>
        <location evidence="1">Nucleus</location>
    </subcellularLocation>
</comment>
<dbReference type="Gene3D" id="3.30.160.60">
    <property type="entry name" value="Classic Zinc Finger"/>
    <property type="match status" value="1"/>
</dbReference>
<name>A0A226EU86_FOLCA</name>
<feature type="domain" description="C2H2-type" evidence="10">
    <location>
        <begin position="307"/>
        <end position="334"/>
    </location>
</feature>
<dbReference type="PROSITE" id="PS50157">
    <property type="entry name" value="ZINC_FINGER_C2H2_2"/>
    <property type="match status" value="1"/>
</dbReference>
<evidence type="ECO:0000256" key="8">
    <source>
        <dbReference type="PROSITE-ProRule" id="PRU00042"/>
    </source>
</evidence>
<keyword evidence="6" id="KW-0804">Transcription</keyword>
<evidence type="ECO:0000313" key="11">
    <source>
        <dbReference type="EMBL" id="OXA61089.1"/>
    </source>
</evidence>
<keyword evidence="3 8" id="KW-0863">Zinc-finger</keyword>
<proteinExistence type="predicted"/>
<dbReference type="Gene3D" id="3.40.50.1010">
    <property type="entry name" value="5'-nuclease"/>
    <property type="match status" value="1"/>
</dbReference>
<dbReference type="PANTHER" id="PTHR46179">
    <property type="entry name" value="ZINC FINGER PROTEIN"/>
    <property type="match status" value="1"/>
</dbReference>
<evidence type="ECO:0000256" key="1">
    <source>
        <dbReference type="ARBA" id="ARBA00004123"/>
    </source>
</evidence>
<sequence length="365" mass="41932">MRKLESSLYDVGLYVSDLEELHRTRTSWRQIKGWVVRVDIFCYFYKGLCSCQKIPDGNKDLRTQGYVTKYIKMLVNSGVEVVVVAGGRRLLAKKRTQDDRREARKRRHDGTTTSSGPVTSLWPSILENCLSELRKLRGVDILVAPFEIVGRLAKDFPQKTIPADFLDRCAKSIFTFNHKLVYDVEERVVVPLTPYLEDQSQKMDNFAGTQVHEDLEFQLALGNVDPYTLNQRRDLFDPSESAPDSIWSTEYLKEIFPTVPSASVLDYSPEEHIECMTCKCNDLDQEFETPPSSFRLHIKSRHGFGKCICETCGRFCNKPSQLVAHIRTHTLEKPFLCETCRVVSHKMRSRPSQEDSPAWHQGLCL</sequence>
<gene>
    <name evidence="11" type="ORF">Fcan01_04498</name>
</gene>
<protein>
    <submittedName>
        <fullName evidence="11">Exonuclease 1</fullName>
    </submittedName>
</protein>
<dbReference type="PANTHER" id="PTHR46179:SF13">
    <property type="entry name" value="C2H2-TYPE DOMAIN-CONTAINING PROTEIN"/>
    <property type="match status" value="1"/>
</dbReference>
<dbReference type="SUPFAM" id="SSF88723">
    <property type="entry name" value="PIN domain-like"/>
    <property type="match status" value="1"/>
</dbReference>
<dbReference type="InterPro" id="IPR036236">
    <property type="entry name" value="Znf_C2H2_sf"/>
</dbReference>
<reference evidence="11 12" key="1">
    <citation type="submission" date="2015-12" db="EMBL/GenBank/DDBJ databases">
        <title>The genome of Folsomia candida.</title>
        <authorList>
            <person name="Faddeeva A."/>
            <person name="Derks M.F."/>
            <person name="Anvar Y."/>
            <person name="Smit S."/>
            <person name="Van Straalen N."/>
            <person name="Roelofs D."/>
        </authorList>
    </citation>
    <scope>NUCLEOTIDE SEQUENCE [LARGE SCALE GENOMIC DNA]</scope>
    <source>
        <strain evidence="11 12">VU population</strain>
        <tissue evidence="11">Whole body</tissue>
    </source>
</reference>
<dbReference type="InterPro" id="IPR029060">
    <property type="entry name" value="PIN-like_dom_sf"/>
</dbReference>
<dbReference type="Proteomes" id="UP000198287">
    <property type="component" value="Unassembled WGS sequence"/>
</dbReference>
<evidence type="ECO:0000313" key="12">
    <source>
        <dbReference type="Proteomes" id="UP000198287"/>
    </source>
</evidence>
<evidence type="ECO:0000256" key="4">
    <source>
        <dbReference type="ARBA" id="ARBA00022833"/>
    </source>
</evidence>
<keyword evidence="7" id="KW-0539">Nucleus</keyword>
<evidence type="ECO:0000256" key="5">
    <source>
        <dbReference type="ARBA" id="ARBA00023015"/>
    </source>
</evidence>
<evidence type="ECO:0000259" key="10">
    <source>
        <dbReference type="PROSITE" id="PS50157"/>
    </source>
</evidence>
<keyword evidence="5" id="KW-0805">Transcription regulation</keyword>
<keyword evidence="2" id="KW-0479">Metal-binding</keyword>
<evidence type="ECO:0000256" key="7">
    <source>
        <dbReference type="ARBA" id="ARBA00023242"/>
    </source>
</evidence>
<keyword evidence="11" id="KW-0540">Nuclease</keyword>
<dbReference type="SUPFAM" id="SSF57667">
    <property type="entry name" value="beta-beta-alpha zinc fingers"/>
    <property type="match status" value="1"/>
</dbReference>
<comment type="caution">
    <text evidence="11">The sequence shown here is derived from an EMBL/GenBank/DDBJ whole genome shotgun (WGS) entry which is preliminary data.</text>
</comment>
<dbReference type="EMBL" id="LNIX01000002">
    <property type="protein sequence ID" value="OXA61089.1"/>
    <property type="molecule type" value="Genomic_DNA"/>
</dbReference>
<keyword evidence="12" id="KW-1185">Reference proteome</keyword>
<feature type="region of interest" description="Disordered" evidence="9">
    <location>
        <begin position="94"/>
        <end position="117"/>
    </location>
</feature>
<evidence type="ECO:0000256" key="6">
    <source>
        <dbReference type="ARBA" id="ARBA00023163"/>
    </source>
</evidence>
<evidence type="ECO:0000256" key="9">
    <source>
        <dbReference type="SAM" id="MobiDB-lite"/>
    </source>
</evidence>
<dbReference type="GO" id="GO:0006357">
    <property type="term" value="P:regulation of transcription by RNA polymerase II"/>
    <property type="evidence" value="ECO:0007669"/>
    <property type="project" value="TreeGrafter"/>
</dbReference>